<evidence type="ECO:0000259" key="19">
    <source>
        <dbReference type="PROSITE" id="PS51007"/>
    </source>
</evidence>
<evidence type="ECO:0000259" key="18">
    <source>
        <dbReference type="PROSITE" id="PS50857"/>
    </source>
</evidence>
<dbReference type="InterPro" id="IPR036909">
    <property type="entry name" value="Cyt_c-like_dom_sf"/>
</dbReference>
<evidence type="ECO:0000256" key="14">
    <source>
        <dbReference type="ARBA" id="ARBA00031399"/>
    </source>
</evidence>
<evidence type="ECO:0000313" key="21">
    <source>
        <dbReference type="Proteomes" id="UP000717752"/>
    </source>
</evidence>
<name>A0ABS7H290_9HYPH</name>
<dbReference type="Gene3D" id="2.60.40.420">
    <property type="entry name" value="Cupredoxins - blue copper proteins"/>
    <property type="match status" value="1"/>
</dbReference>
<keyword evidence="21" id="KW-1185">Reference proteome</keyword>
<evidence type="ECO:0000256" key="5">
    <source>
        <dbReference type="ARBA" id="ARBA00022660"/>
    </source>
</evidence>
<dbReference type="InterPro" id="IPR002429">
    <property type="entry name" value="CcO_II-like_C"/>
</dbReference>
<keyword evidence="11" id="KW-0186">Copper</keyword>
<comment type="subcellular location">
    <subcellularLocation>
        <location evidence="1">Membrane</location>
        <topology evidence="1">Multi-pass membrane protein</topology>
    </subcellularLocation>
</comment>
<sequence length="328" mass="35604">MKSRSLSALLLLLSGCSGPQSVLGAYGQAAIALKDLIVFIVLVAILIWLAVVLFMAFALLRRQRQPVLDSRSERRIMAVVAIATAATAFVVAVLTIASFYTTRALNSDGTADLTITVRAQQWWWQFIYADQDQRQMFQTANELHIPVGRTVRLHLQAGDVIHSFWVPSLAGKLDLIPGRENILTLRAEKPGVYRGQCAEFCGLQHSHMAFVVIAEDDADYQHWSTMQRLDGASPSGAEAIAGQAVFLAKPCAACHTIRGTPASGSTGPDLTHVGSRRTIAAGLLETTRGSLAAWIADPQTLKPGNNMPVVPLTADELRQLSAYMESLR</sequence>
<dbReference type="PANTHER" id="PTHR22888">
    <property type="entry name" value="CYTOCHROME C OXIDASE, SUBUNIT II"/>
    <property type="match status" value="1"/>
</dbReference>
<feature type="transmembrane region" description="Helical" evidence="17">
    <location>
        <begin position="76"/>
        <end position="100"/>
    </location>
</feature>
<accession>A0ABS7H290</accession>
<evidence type="ECO:0000256" key="1">
    <source>
        <dbReference type="ARBA" id="ARBA00004141"/>
    </source>
</evidence>
<dbReference type="InterPro" id="IPR045187">
    <property type="entry name" value="CcO_II"/>
</dbReference>
<keyword evidence="8" id="KW-0249">Electron transport</keyword>
<dbReference type="InterPro" id="IPR014222">
    <property type="entry name" value="Cyt_c_oxidase_su2"/>
</dbReference>
<evidence type="ECO:0000256" key="10">
    <source>
        <dbReference type="ARBA" id="ARBA00023004"/>
    </source>
</evidence>
<dbReference type="Pfam" id="PF00034">
    <property type="entry name" value="Cytochrom_C"/>
    <property type="match status" value="1"/>
</dbReference>
<dbReference type="PROSITE" id="PS51257">
    <property type="entry name" value="PROKAR_LIPOPROTEIN"/>
    <property type="match status" value="1"/>
</dbReference>
<evidence type="ECO:0000256" key="11">
    <source>
        <dbReference type="ARBA" id="ARBA00023008"/>
    </source>
</evidence>
<comment type="similarity">
    <text evidence="2">Belongs to the cytochrome c oxidase subunit 2 family.</text>
</comment>
<proteinExistence type="inferred from homology"/>
<evidence type="ECO:0000313" key="20">
    <source>
        <dbReference type="EMBL" id="MBW9056390.1"/>
    </source>
</evidence>
<evidence type="ECO:0000256" key="3">
    <source>
        <dbReference type="ARBA" id="ARBA00022448"/>
    </source>
</evidence>
<dbReference type="SUPFAM" id="SSF46626">
    <property type="entry name" value="Cytochrome c"/>
    <property type="match status" value="1"/>
</dbReference>
<dbReference type="CDD" id="cd04213">
    <property type="entry name" value="CuRO_CcO_Caa3_II"/>
    <property type="match status" value="1"/>
</dbReference>
<dbReference type="Proteomes" id="UP000717752">
    <property type="component" value="Unassembled WGS sequence"/>
</dbReference>
<evidence type="ECO:0000256" key="4">
    <source>
        <dbReference type="ARBA" id="ARBA00022617"/>
    </source>
</evidence>
<evidence type="ECO:0000256" key="15">
    <source>
        <dbReference type="ARBA" id="ARBA00047816"/>
    </source>
</evidence>
<evidence type="ECO:0000256" key="16">
    <source>
        <dbReference type="PROSITE-ProRule" id="PRU00433"/>
    </source>
</evidence>
<comment type="function">
    <text evidence="13">Subunits I and II form the functional core of the enzyme complex. Electrons originating in cytochrome c are transferred via heme a and Cu(A) to the binuclear center formed by heme a3 and Cu(B).</text>
</comment>
<gene>
    <name evidence="20" type="primary">coxB</name>
    <name evidence="20" type="ORF">JNB85_28665</name>
</gene>
<protein>
    <recommendedName>
        <fullName evidence="14">Cytochrome aa3 subunit 2</fullName>
    </recommendedName>
</protein>
<dbReference type="PROSITE" id="PS50857">
    <property type="entry name" value="COX2_CUA"/>
    <property type="match status" value="1"/>
</dbReference>
<comment type="catalytic activity">
    <reaction evidence="15">
        <text>4 Fe(II)-[cytochrome c] + O2 + 8 H(+)(in) = 4 Fe(III)-[cytochrome c] + 2 H2O + 4 H(+)(out)</text>
        <dbReference type="Rhea" id="RHEA:11436"/>
        <dbReference type="Rhea" id="RHEA-COMP:10350"/>
        <dbReference type="Rhea" id="RHEA-COMP:14399"/>
        <dbReference type="ChEBI" id="CHEBI:15377"/>
        <dbReference type="ChEBI" id="CHEBI:15378"/>
        <dbReference type="ChEBI" id="CHEBI:15379"/>
        <dbReference type="ChEBI" id="CHEBI:29033"/>
        <dbReference type="ChEBI" id="CHEBI:29034"/>
        <dbReference type="EC" id="7.1.1.9"/>
    </reaction>
</comment>
<dbReference type="InterPro" id="IPR034236">
    <property type="entry name" value="CuRO_CcO_Caa3_II"/>
</dbReference>
<evidence type="ECO:0000256" key="9">
    <source>
        <dbReference type="ARBA" id="ARBA00022989"/>
    </source>
</evidence>
<feature type="domain" description="Cytochrome oxidase subunit II copper A binding" evidence="18">
    <location>
        <begin position="110"/>
        <end position="226"/>
    </location>
</feature>
<organism evidence="20 21">
    <name type="scientific">Rhizobium mesosinicum</name>
    <dbReference type="NCBI Taxonomy" id="335017"/>
    <lineage>
        <taxon>Bacteria</taxon>
        <taxon>Pseudomonadati</taxon>
        <taxon>Pseudomonadota</taxon>
        <taxon>Alphaproteobacteria</taxon>
        <taxon>Hyphomicrobiales</taxon>
        <taxon>Rhizobiaceae</taxon>
        <taxon>Rhizobium/Agrobacterium group</taxon>
        <taxon>Rhizobium</taxon>
    </lineage>
</organism>
<feature type="domain" description="Cytochrome c" evidence="19">
    <location>
        <begin position="237"/>
        <end position="328"/>
    </location>
</feature>
<evidence type="ECO:0000256" key="2">
    <source>
        <dbReference type="ARBA" id="ARBA00007866"/>
    </source>
</evidence>
<reference evidence="20 21" key="1">
    <citation type="journal article" date="2021" name="MBio">
        <title>Poor Competitiveness of Bradyrhizobium in Pigeon Pea Root Colonization in Indian Soils.</title>
        <authorList>
            <person name="Chalasani D."/>
            <person name="Basu A."/>
            <person name="Pullabhotla S.V.S.R.N."/>
            <person name="Jorrin B."/>
            <person name="Neal A.L."/>
            <person name="Poole P.S."/>
            <person name="Podile A.R."/>
            <person name="Tkacz A."/>
        </authorList>
    </citation>
    <scope>NUCLEOTIDE SEQUENCE [LARGE SCALE GENOMIC DNA]</scope>
    <source>
        <strain evidence="20 21">HU56</strain>
    </source>
</reference>
<dbReference type="EMBL" id="JAEUAK010000016">
    <property type="protein sequence ID" value="MBW9056390.1"/>
    <property type="molecule type" value="Genomic_DNA"/>
</dbReference>
<keyword evidence="10 16" id="KW-0408">Iron</keyword>
<keyword evidence="6 17" id="KW-0812">Transmembrane</keyword>
<dbReference type="PROSITE" id="PS00078">
    <property type="entry name" value="COX2"/>
    <property type="match status" value="1"/>
</dbReference>
<dbReference type="SUPFAM" id="SSF49503">
    <property type="entry name" value="Cupredoxins"/>
    <property type="match status" value="1"/>
</dbReference>
<keyword evidence="12 17" id="KW-0472">Membrane</keyword>
<evidence type="ECO:0000256" key="6">
    <source>
        <dbReference type="ARBA" id="ARBA00022692"/>
    </source>
</evidence>
<keyword evidence="9 17" id="KW-1133">Transmembrane helix</keyword>
<comment type="caution">
    <text evidence="20">The sequence shown here is derived from an EMBL/GenBank/DDBJ whole genome shotgun (WGS) entry which is preliminary data.</text>
</comment>
<keyword evidence="4 16" id="KW-0349">Heme</keyword>
<keyword evidence="7 16" id="KW-0479">Metal-binding</keyword>
<evidence type="ECO:0000256" key="17">
    <source>
        <dbReference type="SAM" id="Phobius"/>
    </source>
</evidence>
<evidence type="ECO:0000256" key="13">
    <source>
        <dbReference type="ARBA" id="ARBA00024688"/>
    </source>
</evidence>
<dbReference type="NCBIfam" id="TIGR02866">
    <property type="entry name" value="CoxB"/>
    <property type="match status" value="1"/>
</dbReference>
<dbReference type="RefSeq" id="WP_220337790.1">
    <property type="nucleotide sequence ID" value="NZ_JAEUAK010000016.1"/>
</dbReference>
<evidence type="ECO:0000256" key="7">
    <source>
        <dbReference type="ARBA" id="ARBA00022723"/>
    </source>
</evidence>
<dbReference type="InterPro" id="IPR009056">
    <property type="entry name" value="Cyt_c-like_dom"/>
</dbReference>
<dbReference type="Pfam" id="PF00116">
    <property type="entry name" value="COX2"/>
    <property type="match status" value="1"/>
</dbReference>
<evidence type="ECO:0000256" key="12">
    <source>
        <dbReference type="ARBA" id="ARBA00023136"/>
    </source>
</evidence>
<dbReference type="PROSITE" id="PS51007">
    <property type="entry name" value="CYTC"/>
    <property type="match status" value="1"/>
</dbReference>
<feature type="transmembrane region" description="Helical" evidence="17">
    <location>
        <begin position="37"/>
        <end position="60"/>
    </location>
</feature>
<keyword evidence="3" id="KW-0813">Transport</keyword>
<dbReference type="InterPro" id="IPR008972">
    <property type="entry name" value="Cupredoxin"/>
</dbReference>
<evidence type="ECO:0000256" key="8">
    <source>
        <dbReference type="ARBA" id="ARBA00022982"/>
    </source>
</evidence>
<keyword evidence="5" id="KW-0679">Respiratory chain</keyword>
<dbReference type="InterPro" id="IPR001505">
    <property type="entry name" value="Copper_CuA"/>
</dbReference>
<dbReference type="PANTHER" id="PTHR22888:SF9">
    <property type="entry name" value="CYTOCHROME C OXIDASE SUBUNIT 2"/>
    <property type="match status" value="1"/>
</dbReference>